<sequence>MNVISTISVEKVANLLKDGAILIDIRQVDEYRREHIEQAHLVPLDQLKSSGLPEQFAQTQTLIFHCKSGMRTKNATPLFEQFAQTGKQIFILEGGIDGWKKAGLSTRLDKKQPLELMRQVQIAAGSLTLLGVILGSTVSSGFYLLSAFVGAGLIFAGVTGFCGMARLLAKMPWNKGM</sequence>
<dbReference type="Proteomes" id="UP000248689">
    <property type="component" value="Unassembled WGS sequence"/>
</dbReference>
<evidence type="ECO:0000313" key="3">
    <source>
        <dbReference type="EMBL" id="RAL18835.1"/>
    </source>
</evidence>
<reference evidence="4" key="1">
    <citation type="submission" date="2018-02" db="EMBL/GenBank/DDBJ databases">
        <title>Glaesserella australis sp. nov., isolated from the lungs of pigs.</title>
        <authorList>
            <person name="Turni C."/>
            <person name="Christensen H."/>
        </authorList>
    </citation>
    <scope>NUCLEOTIDE SEQUENCE [LARGE SCALE GENOMIC DNA]</scope>
    <source>
        <strain evidence="4">HS4635</strain>
    </source>
</reference>
<keyword evidence="1" id="KW-0812">Transmembrane</keyword>
<keyword evidence="4" id="KW-1185">Reference proteome</keyword>
<dbReference type="OrthoDB" id="1445766at2"/>
<dbReference type="InterPro" id="IPR036873">
    <property type="entry name" value="Rhodanese-like_dom_sf"/>
</dbReference>
<evidence type="ECO:0000313" key="4">
    <source>
        <dbReference type="Proteomes" id="UP000248689"/>
    </source>
</evidence>
<dbReference type="PANTHER" id="PTHR44086:SF10">
    <property type="entry name" value="THIOSULFATE SULFURTRANSFERASE_RHODANESE-LIKE DOMAIN-CONTAINING PROTEIN 3"/>
    <property type="match status" value="1"/>
</dbReference>
<dbReference type="SUPFAM" id="SSF52821">
    <property type="entry name" value="Rhodanese/Cell cycle control phosphatase"/>
    <property type="match status" value="1"/>
</dbReference>
<dbReference type="GO" id="GO:0004792">
    <property type="term" value="F:thiosulfate-cyanide sulfurtransferase activity"/>
    <property type="evidence" value="ECO:0007669"/>
    <property type="project" value="TreeGrafter"/>
</dbReference>
<keyword evidence="1" id="KW-1133">Transmembrane helix</keyword>
<proteinExistence type="predicted"/>
<evidence type="ECO:0000256" key="1">
    <source>
        <dbReference type="SAM" id="Phobius"/>
    </source>
</evidence>
<feature type="domain" description="Rhodanese" evidence="2">
    <location>
        <begin position="16"/>
        <end position="108"/>
    </location>
</feature>
<dbReference type="SMART" id="SM00450">
    <property type="entry name" value="RHOD"/>
    <property type="match status" value="1"/>
</dbReference>
<dbReference type="InterPro" id="IPR001763">
    <property type="entry name" value="Rhodanese-like_dom"/>
</dbReference>
<name>A0A328BYX7_9PAST</name>
<keyword evidence="1" id="KW-0472">Membrane</keyword>
<feature type="transmembrane region" description="Helical" evidence="1">
    <location>
        <begin position="144"/>
        <end position="169"/>
    </location>
</feature>
<dbReference type="Pfam" id="PF00581">
    <property type="entry name" value="Rhodanese"/>
    <property type="match status" value="1"/>
</dbReference>
<accession>A0A328BYX7</accession>
<comment type="caution">
    <text evidence="3">The sequence shown here is derived from an EMBL/GenBank/DDBJ whole genome shotgun (WGS) entry which is preliminary data.</text>
</comment>
<dbReference type="AlphaFoldDB" id="A0A328BYX7"/>
<dbReference type="PANTHER" id="PTHR44086">
    <property type="entry name" value="THIOSULFATE SULFURTRANSFERASE RDL2, MITOCHONDRIAL-RELATED"/>
    <property type="match status" value="1"/>
</dbReference>
<gene>
    <name evidence="3" type="ORF">C5N92_06380</name>
</gene>
<dbReference type="Gene3D" id="6.10.140.1340">
    <property type="match status" value="1"/>
</dbReference>
<dbReference type="Pfam" id="PF11127">
    <property type="entry name" value="YgaP-like_TM"/>
    <property type="match status" value="1"/>
</dbReference>
<feature type="transmembrane region" description="Helical" evidence="1">
    <location>
        <begin position="120"/>
        <end position="138"/>
    </location>
</feature>
<dbReference type="EMBL" id="PTPX01000013">
    <property type="protein sequence ID" value="RAL18835.1"/>
    <property type="molecule type" value="Genomic_DNA"/>
</dbReference>
<organism evidence="3 4">
    <name type="scientific">Glaesserella australis</name>
    <dbReference type="NCBI Taxonomy" id="2094024"/>
    <lineage>
        <taxon>Bacteria</taxon>
        <taxon>Pseudomonadati</taxon>
        <taxon>Pseudomonadota</taxon>
        <taxon>Gammaproteobacteria</taxon>
        <taxon>Pasteurellales</taxon>
        <taxon>Pasteurellaceae</taxon>
        <taxon>Glaesserella</taxon>
    </lineage>
</organism>
<dbReference type="PROSITE" id="PS50206">
    <property type="entry name" value="RHODANESE_3"/>
    <property type="match status" value="1"/>
</dbReference>
<dbReference type="InterPro" id="IPR021309">
    <property type="entry name" value="YgaP-like_TM"/>
</dbReference>
<protein>
    <recommendedName>
        <fullName evidence="2">Rhodanese domain-containing protein</fullName>
    </recommendedName>
</protein>
<evidence type="ECO:0000259" key="2">
    <source>
        <dbReference type="PROSITE" id="PS50206"/>
    </source>
</evidence>
<dbReference type="Gene3D" id="3.40.250.10">
    <property type="entry name" value="Rhodanese-like domain"/>
    <property type="match status" value="1"/>
</dbReference>